<dbReference type="InterPro" id="IPR009158">
    <property type="entry name" value="G3P_DH_GlpB_su"/>
</dbReference>
<evidence type="ECO:0000256" key="3">
    <source>
        <dbReference type="ARBA" id="ARBA00023002"/>
    </source>
</evidence>
<gene>
    <name evidence="5" type="primary">glpB</name>
    <name evidence="5" type="ORF">HMPREF0645_1349</name>
</gene>
<protein>
    <submittedName>
        <fullName evidence="5">Glycerol-3-phosphate dehydrogenase, anaerobic, B subunit</fullName>
        <ecNumber evidence="5">1.1.5.3</ecNumber>
    </submittedName>
</protein>
<dbReference type="InterPro" id="IPR036188">
    <property type="entry name" value="FAD/NAD-bd_sf"/>
</dbReference>
<keyword evidence="1" id="KW-0285">Flavoprotein</keyword>
<name>D1PWL4_9BACT</name>
<dbReference type="HOGENOM" id="CLU_047793_0_0_10"/>
<evidence type="ECO:0000256" key="2">
    <source>
        <dbReference type="ARBA" id="ARBA00022643"/>
    </source>
</evidence>
<dbReference type="GO" id="GO:0009331">
    <property type="term" value="C:glycerol-3-phosphate dehydrogenase (FAD) complex"/>
    <property type="evidence" value="ECO:0007669"/>
    <property type="project" value="InterPro"/>
</dbReference>
<evidence type="ECO:0000313" key="6">
    <source>
        <dbReference type="Proteomes" id="UP000003160"/>
    </source>
</evidence>
<feature type="domain" description="FAD-dependent oxidoreductase 2 FAD-binding" evidence="4">
    <location>
        <begin position="5"/>
        <end position="385"/>
    </location>
</feature>
<proteinExistence type="predicted"/>
<accession>D1PWL4</accession>
<dbReference type="Gene3D" id="3.50.50.60">
    <property type="entry name" value="FAD/NAD(P)-binding domain"/>
    <property type="match status" value="1"/>
</dbReference>
<dbReference type="eggNOG" id="COG3075">
    <property type="taxonomic scope" value="Bacteria"/>
</dbReference>
<dbReference type="PRINTS" id="PR00368">
    <property type="entry name" value="FADPNR"/>
</dbReference>
<dbReference type="NCBIfam" id="NF003720">
    <property type="entry name" value="PRK05329.1-3"/>
    <property type="match status" value="1"/>
</dbReference>
<dbReference type="EMBL" id="ACKS01000058">
    <property type="protein sequence ID" value="EFA44195.1"/>
    <property type="molecule type" value="Genomic_DNA"/>
</dbReference>
<dbReference type="PRINTS" id="PR00411">
    <property type="entry name" value="PNDRDTASEI"/>
</dbReference>
<comment type="caution">
    <text evidence="5">The sequence shown here is derived from an EMBL/GenBank/DDBJ whole genome shotgun (WGS) entry which is preliminary data.</text>
</comment>
<dbReference type="Pfam" id="PF00890">
    <property type="entry name" value="FAD_binding_2"/>
    <property type="match status" value="1"/>
</dbReference>
<dbReference type="RefSeq" id="WP_007173453.1">
    <property type="nucleotide sequence ID" value="NZ_GG704780.1"/>
</dbReference>
<dbReference type="Proteomes" id="UP000003160">
    <property type="component" value="Unassembled WGS sequence"/>
</dbReference>
<dbReference type="AlphaFoldDB" id="D1PWL4"/>
<organism evidence="5 6">
    <name type="scientific">Hallella bergensis DSM 17361</name>
    <dbReference type="NCBI Taxonomy" id="585502"/>
    <lineage>
        <taxon>Bacteria</taxon>
        <taxon>Pseudomonadati</taxon>
        <taxon>Bacteroidota</taxon>
        <taxon>Bacteroidia</taxon>
        <taxon>Bacteroidales</taxon>
        <taxon>Prevotellaceae</taxon>
        <taxon>Hallella</taxon>
    </lineage>
</organism>
<dbReference type="NCBIfam" id="NF003719">
    <property type="entry name" value="PRK05329.1-2"/>
    <property type="match status" value="1"/>
</dbReference>
<dbReference type="InterPro" id="IPR003953">
    <property type="entry name" value="FAD-dep_OxRdtase_2_FAD-bd"/>
</dbReference>
<sequence>MKFNTIVIGGGLAGYTCAIKLAEEGQHVLLVSAGESSLHFSSGSFDLLGYDEDGQVVSSPTEAVQRLPHSHPYRKVKDFPAKAEDAKRLLNQAGLAFKGDVSANHFRLTPVGMLMPTWLSLDGMVVFPTTDSKPWESAAIVCPMGFLDFPTAFVQDSLSAMGIRTRTLTITTAELEYARESTSEMRATNLARRLERGKGIEAMAQAINALDIKESVILMPAIFGYDDPNAANKLQKLVHKPVVFSSTIPPSVPGVLMQKALKQRLRNLGGMILDNNTVLRGTITDCLENIVTDKIEDPMLAADHFVLATGTFLSGGLTSNYTHVSEPIFGLDVDADTNRQAWHVEDFYEKQPYMRFGVHTDDTFHTSKDGKTIPNLYAIGSVLSGKDSVRAADREGVDMLTALQTAQNIIDVS</sequence>
<keyword evidence="6" id="KW-1185">Reference proteome</keyword>
<keyword evidence="2" id="KW-0288">FMN</keyword>
<dbReference type="OrthoDB" id="140595at2"/>
<dbReference type="SUPFAM" id="SSF51905">
    <property type="entry name" value="FAD/NAD(P)-binding domain"/>
    <property type="match status" value="1"/>
</dbReference>
<dbReference type="PIRSF" id="PIRSF000141">
    <property type="entry name" value="Anaerobic_G3P_dh"/>
    <property type="match status" value="1"/>
</dbReference>
<reference evidence="5 6" key="1">
    <citation type="submission" date="2009-10" db="EMBL/GenBank/DDBJ databases">
        <authorList>
            <person name="Qin X."/>
            <person name="Bachman B."/>
            <person name="Battles P."/>
            <person name="Bell A."/>
            <person name="Bess C."/>
            <person name="Bickham C."/>
            <person name="Chaboub L."/>
            <person name="Chen D."/>
            <person name="Coyle M."/>
            <person name="Deiros D.R."/>
            <person name="Dinh H."/>
            <person name="Forbes L."/>
            <person name="Fowler G."/>
            <person name="Francisco L."/>
            <person name="Fu Q."/>
            <person name="Gubbala S."/>
            <person name="Hale W."/>
            <person name="Han Y."/>
            <person name="Hemphill L."/>
            <person name="Highlander S.K."/>
            <person name="Hirani K."/>
            <person name="Hogues M."/>
            <person name="Jackson L."/>
            <person name="Jakkamsetti A."/>
            <person name="Javaid M."/>
            <person name="Jiang H."/>
            <person name="Korchina V."/>
            <person name="Kovar C."/>
            <person name="Lara F."/>
            <person name="Lee S."/>
            <person name="Mata R."/>
            <person name="Mathew T."/>
            <person name="Moen C."/>
            <person name="Morales K."/>
            <person name="Munidasa M."/>
            <person name="Nazareth L."/>
            <person name="Ngo R."/>
            <person name="Nguyen L."/>
            <person name="Okwuonu G."/>
            <person name="Ongeri F."/>
            <person name="Patil S."/>
            <person name="Petrosino J."/>
            <person name="Pham C."/>
            <person name="Pham P."/>
            <person name="Pu L.-L."/>
            <person name="Puazo M."/>
            <person name="Raj R."/>
            <person name="Reid J."/>
            <person name="Rouhana J."/>
            <person name="Saada N."/>
            <person name="Shang Y."/>
            <person name="Simmons D."/>
            <person name="Thornton R."/>
            <person name="Warren J."/>
            <person name="Weissenberger G."/>
            <person name="Zhang J."/>
            <person name="Zhang L."/>
            <person name="Zhou C."/>
            <person name="Zhu D."/>
            <person name="Muzny D."/>
            <person name="Worley K."/>
            <person name="Gibbs R."/>
        </authorList>
    </citation>
    <scope>NUCLEOTIDE SEQUENCE [LARGE SCALE GENOMIC DNA]</scope>
    <source>
        <strain evidence="5 6">DSM 17361</strain>
    </source>
</reference>
<evidence type="ECO:0000256" key="1">
    <source>
        <dbReference type="ARBA" id="ARBA00022630"/>
    </source>
</evidence>
<dbReference type="NCBIfam" id="TIGR03378">
    <property type="entry name" value="glycerol3P_GlpB"/>
    <property type="match status" value="1"/>
</dbReference>
<keyword evidence="3 5" id="KW-0560">Oxidoreductase</keyword>
<dbReference type="EC" id="1.1.5.3" evidence="5"/>
<evidence type="ECO:0000259" key="4">
    <source>
        <dbReference type="Pfam" id="PF00890"/>
    </source>
</evidence>
<evidence type="ECO:0000313" key="5">
    <source>
        <dbReference type="EMBL" id="EFA44195.1"/>
    </source>
</evidence>
<dbReference type="GO" id="GO:0004368">
    <property type="term" value="F:glycerol-3-phosphate dehydrogenase (quinone) activity"/>
    <property type="evidence" value="ECO:0007669"/>
    <property type="project" value="UniProtKB-EC"/>
</dbReference>